<dbReference type="CDD" id="cd15831">
    <property type="entry name" value="BTAD"/>
    <property type="match status" value="1"/>
</dbReference>
<name>A0A1H9X903_9PSEU</name>
<dbReference type="InterPro" id="IPR027417">
    <property type="entry name" value="P-loop_NTPase"/>
</dbReference>
<dbReference type="InterPro" id="IPR011990">
    <property type="entry name" value="TPR-like_helical_dom_sf"/>
</dbReference>
<dbReference type="GO" id="GO:0006355">
    <property type="term" value="P:regulation of DNA-templated transcription"/>
    <property type="evidence" value="ECO:0007669"/>
    <property type="project" value="InterPro"/>
</dbReference>
<keyword evidence="3 5" id="KW-0238">DNA-binding</keyword>
<dbReference type="AlphaFoldDB" id="A0A1H9X903"/>
<evidence type="ECO:0000313" key="8">
    <source>
        <dbReference type="Proteomes" id="UP000199051"/>
    </source>
</evidence>
<protein>
    <submittedName>
        <fullName evidence="7">DNA-binding transcriptional activator of the SARP family</fullName>
    </submittedName>
</protein>
<dbReference type="Proteomes" id="UP000199051">
    <property type="component" value="Unassembled WGS sequence"/>
</dbReference>
<dbReference type="EMBL" id="FOGI01000013">
    <property type="protein sequence ID" value="SES42666.1"/>
    <property type="molecule type" value="Genomic_DNA"/>
</dbReference>
<gene>
    <name evidence="7" type="ORF">SAMN04487818_113170</name>
</gene>
<evidence type="ECO:0000256" key="5">
    <source>
        <dbReference type="PROSITE-ProRule" id="PRU01091"/>
    </source>
</evidence>
<dbReference type="Gene3D" id="3.40.50.300">
    <property type="entry name" value="P-loop containing nucleotide triphosphate hydrolases"/>
    <property type="match status" value="1"/>
</dbReference>
<dbReference type="PANTHER" id="PTHR35807:SF1">
    <property type="entry name" value="TRANSCRIPTIONAL REGULATOR REDD"/>
    <property type="match status" value="1"/>
</dbReference>
<dbReference type="GO" id="GO:0000160">
    <property type="term" value="P:phosphorelay signal transduction system"/>
    <property type="evidence" value="ECO:0007669"/>
    <property type="project" value="InterPro"/>
</dbReference>
<dbReference type="SMART" id="SM01043">
    <property type="entry name" value="BTAD"/>
    <property type="match status" value="1"/>
</dbReference>
<dbReference type="InterPro" id="IPR036388">
    <property type="entry name" value="WH-like_DNA-bd_sf"/>
</dbReference>
<dbReference type="SUPFAM" id="SSF48452">
    <property type="entry name" value="TPR-like"/>
    <property type="match status" value="1"/>
</dbReference>
<dbReference type="GO" id="GO:0003677">
    <property type="term" value="F:DNA binding"/>
    <property type="evidence" value="ECO:0007669"/>
    <property type="project" value="UniProtKB-UniRule"/>
</dbReference>
<dbReference type="InterPro" id="IPR016032">
    <property type="entry name" value="Sig_transdc_resp-reg_C-effctor"/>
</dbReference>
<evidence type="ECO:0000256" key="3">
    <source>
        <dbReference type="ARBA" id="ARBA00023125"/>
    </source>
</evidence>
<dbReference type="InterPro" id="IPR001867">
    <property type="entry name" value="OmpR/PhoB-type_DNA-bd"/>
</dbReference>
<dbReference type="SMART" id="SM00382">
    <property type="entry name" value="AAA"/>
    <property type="match status" value="1"/>
</dbReference>
<dbReference type="Gene3D" id="1.10.10.10">
    <property type="entry name" value="Winged helix-like DNA-binding domain superfamily/Winged helix DNA-binding domain"/>
    <property type="match status" value="1"/>
</dbReference>
<reference evidence="8" key="1">
    <citation type="submission" date="2016-10" db="EMBL/GenBank/DDBJ databases">
        <authorList>
            <person name="Varghese N."/>
            <person name="Submissions S."/>
        </authorList>
    </citation>
    <scope>NUCLEOTIDE SEQUENCE [LARGE SCALE GENOMIC DNA]</scope>
    <source>
        <strain evidence="8">DSM 44260</strain>
    </source>
</reference>
<sequence>MLPASARKPMTVHLLGPVEISADDGGPRLHRRKQRLLLALLAACANRVVPVERIIDVLWEDDPPPPTVRNQVHVHVGAVRRALTAATGDPGALETTATGYLLHSPPVVVDVREFEDAVAAGVRWQAAGQQSAASAAFAKALACWRGAPLVGLDGRYAAAEAARLRERWLFARERQTDIELALGRHAELLPVLAGLLEAHPLHEGFRRSYMIALYRCGRVADALAAYRDGWRLLTEELGIEPTAALRDVQQAILRGAPADRLAVPVWGTARPRQLPAEASPFVGRDEVLARMDAVTAADRDRVPVVLTGPAGVGKTAVCTRWAHRVRDRFPDGELYVDLRGSGPLPLDPAAVLARFLRALGMAPERVPADCAEAAAEYRSLLAPTRTLVVLDDAASAEQVRPLLPGTRSCQVLVTSRHDLAELEASDGAARIALPELSSAEAQALVTVLAAGGRAPVVLASLSGRRPVELRLAAARLSDRMVDGRGMERAAVVEPIRRSLP</sequence>
<organism evidence="7 8">
    <name type="scientific">Actinokineospora terrae</name>
    <dbReference type="NCBI Taxonomy" id="155974"/>
    <lineage>
        <taxon>Bacteria</taxon>
        <taxon>Bacillati</taxon>
        <taxon>Actinomycetota</taxon>
        <taxon>Actinomycetes</taxon>
        <taxon>Pseudonocardiales</taxon>
        <taxon>Pseudonocardiaceae</taxon>
        <taxon>Actinokineospora</taxon>
    </lineage>
</organism>
<dbReference type="PANTHER" id="PTHR35807">
    <property type="entry name" value="TRANSCRIPTIONAL REGULATOR REDD-RELATED"/>
    <property type="match status" value="1"/>
</dbReference>
<dbReference type="SMART" id="SM00862">
    <property type="entry name" value="Trans_reg_C"/>
    <property type="match status" value="1"/>
</dbReference>
<evidence type="ECO:0000256" key="1">
    <source>
        <dbReference type="ARBA" id="ARBA00005820"/>
    </source>
</evidence>
<accession>A0A1H9X903</accession>
<dbReference type="InterPro" id="IPR051677">
    <property type="entry name" value="AfsR-DnrI-RedD_regulator"/>
</dbReference>
<dbReference type="Pfam" id="PF03704">
    <property type="entry name" value="BTAD"/>
    <property type="match status" value="1"/>
</dbReference>
<evidence type="ECO:0000256" key="4">
    <source>
        <dbReference type="ARBA" id="ARBA00023163"/>
    </source>
</evidence>
<evidence type="ECO:0000313" key="7">
    <source>
        <dbReference type="EMBL" id="SES42666.1"/>
    </source>
</evidence>
<keyword evidence="8" id="KW-1185">Reference proteome</keyword>
<feature type="domain" description="OmpR/PhoB-type" evidence="6">
    <location>
        <begin position="2"/>
        <end position="104"/>
    </location>
</feature>
<keyword evidence="2" id="KW-0805">Transcription regulation</keyword>
<dbReference type="Pfam" id="PF13401">
    <property type="entry name" value="AAA_22"/>
    <property type="match status" value="1"/>
</dbReference>
<comment type="similarity">
    <text evidence="1">Belongs to the AfsR/DnrI/RedD regulatory family.</text>
</comment>
<proteinExistence type="inferred from homology"/>
<dbReference type="GO" id="GO:0016887">
    <property type="term" value="F:ATP hydrolysis activity"/>
    <property type="evidence" value="ECO:0007669"/>
    <property type="project" value="InterPro"/>
</dbReference>
<evidence type="ECO:0000256" key="2">
    <source>
        <dbReference type="ARBA" id="ARBA00023015"/>
    </source>
</evidence>
<dbReference type="STRING" id="155974.SAMN04487818_113170"/>
<evidence type="ECO:0000259" key="6">
    <source>
        <dbReference type="PROSITE" id="PS51755"/>
    </source>
</evidence>
<dbReference type="PROSITE" id="PS51755">
    <property type="entry name" value="OMPR_PHOB"/>
    <property type="match status" value="1"/>
</dbReference>
<dbReference type="Gene3D" id="1.25.40.10">
    <property type="entry name" value="Tetratricopeptide repeat domain"/>
    <property type="match status" value="1"/>
</dbReference>
<feature type="DNA-binding region" description="OmpR/PhoB-type" evidence="5">
    <location>
        <begin position="2"/>
        <end position="104"/>
    </location>
</feature>
<dbReference type="InterPro" id="IPR049945">
    <property type="entry name" value="AAA_22"/>
</dbReference>
<dbReference type="Pfam" id="PF00486">
    <property type="entry name" value="Trans_reg_C"/>
    <property type="match status" value="1"/>
</dbReference>
<keyword evidence="4" id="KW-0804">Transcription</keyword>
<dbReference type="SUPFAM" id="SSF52540">
    <property type="entry name" value="P-loop containing nucleoside triphosphate hydrolases"/>
    <property type="match status" value="1"/>
</dbReference>
<dbReference type="InterPro" id="IPR005158">
    <property type="entry name" value="BTAD"/>
</dbReference>
<dbReference type="InterPro" id="IPR003593">
    <property type="entry name" value="AAA+_ATPase"/>
</dbReference>
<dbReference type="SUPFAM" id="SSF46894">
    <property type="entry name" value="C-terminal effector domain of the bipartite response regulators"/>
    <property type="match status" value="1"/>
</dbReference>